<organism evidence="3 4">
    <name type="scientific">Arachidicoccus ginsenosidivorans</name>
    <dbReference type="NCBI Taxonomy" id="496057"/>
    <lineage>
        <taxon>Bacteria</taxon>
        <taxon>Pseudomonadati</taxon>
        <taxon>Bacteroidota</taxon>
        <taxon>Chitinophagia</taxon>
        <taxon>Chitinophagales</taxon>
        <taxon>Chitinophagaceae</taxon>
        <taxon>Arachidicoccus</taxon>
    </lineage>
</organism>
<dbReference type="Proteomes" id="UP000321291">
    <property type="component" value="Chromosome"/>
</dbReference>
<dbReference type="OrthoDB" id="9801609at2"/>
<dbReference type="AlphaFoldDB" id="A0A5B8VMG2"/>
<keyword evidence="1 3" id="KW-0808">Transferase</keyword>
<evidence type="ECO:0000313" key="4">
    <source>
        <dbReference type="Proteomes" id="UP000321291"/>
    </source>
</evidence>
<dbReference type="KEGG" id="agi:FSB73_09020"/>
<feature type="domain" description="Glycosyl transferase family 1" evidence="2">
    <location>
        <begin position="210"/>
        <end position="360"/>
    </location>
</feature>
<dbReference type="Pfam" id="PF00534">
    <property type="entry name" value="Glycos_transf_1"/>
    <property type="match status" value="1"/>
</dbReference>
<protein>
    <submittedName>
        <fullName evidence="3">Glycosyltransferase family 4 protein</fullName>
    </submittedName>
</protein>
<evidence type="ECO:0000256" key="1">
    <source>
        <dbReference type="ARBA" id="ARBA00022679"/>
    </source>
</evidence>
<name>A0A5B8VMG2_9BACT</name>
<dbReference type="GO" id="GO:0016757">
    <property type="term" value="F:glycosyltransferase activity"/>
    <property type="evidence" value="ECO:0007669"/>
    <property type="project" value="InterPro"/>
</dbReference>
<dbReference type="InterPro" id="IPR001296">
    <property type="entry name" value="Glyco_trans_1"/>
</dbReference>
<dbReference type="GO" id="GO:0009103">
    <property type="term" value="P:lipopolysaccharide biosynthetic process"/>
    <property type="evidence" value="ECO:0007669"/>
    <property type="project" value="TreeGrafter"/>
</dbReference>
<dbReference type="Gene3D" id="3.40.50.2000">
    <property type="entry name" value="Glycogen Phosphorylase B"/>
    <property type="match status" value="1"/>
</dbReference>
<dbReference type="PANTHER" id="PTHR46401">
    <property type="entry name" value="GLYCOSYLTRANSFERASE WBBK-RELATED"/>
    <property type="match status" value="1"/>
</dbReference>
<keyword evidence="4" id="KW-1185">Reference proteome</keyword>
<dbReference type="PANTHER" id="PTHR46401:SF2">
    <property type="entry name" value="GLYCOSYLTRANSFERASE WBBK-RELATED"/>
    <property type="match status" value="1"/>
</dbReference>
<gene>
    <name evidence="3" type="ORF">FSB73_09020</name>
</gene>
<proteinExistence type="predicted"/>
<reference evidence="3 4" key="1">
    <citation type="journal article" date="2017" name="Int. J. Syst. Evol. Microbiol.">
        <title>Arachidicoccus ginsenosidivorans sp. nov., with ginsenoside-converting activity isolated from ginseng cultivating soil.</title>
        <authorList>
            <person name="Siddiqi M.Z."/>
            <person name="Aslam Z."/>
            <person name="Im W.T."/>
        </authorList>
    </citation>
    <scope>NUCLEOTIDE SEQUENCE [LARGE SCALE GENOMIC DNA]</scope>
    <source>
        <strain evidence="3 4">Gsoil 809</strain>
    </source>
</reference>
<accession>A0A5B8VMG2</accession>
<dbReference type="EMBL" id="CP042434">
    <property type="protein sequence ID" value="QEC71786.1"/>
    <property type="molecule type" value="Genomic_DNA"/>
</dbReference>
<evidence type="ECO:0000259" key="2">
    <source>
        <dbReference type="Pfam" id="PF00534"/>
    </source>
</evidence>
<sequence>MNKRPVIVISATRFFQGGTLVIVKECLKFLSEYYSATHTIKALVYKKALYEDDDVQGVEWVEFPKSRNSAFHRLYDEYINFYKLSKTWQPELWLSLQDSTPRVRATVKAVYYHNPLLLKPKALKLWKHQPRLEALRLLYKYIYTKGIVSNDFVITQQPVIAAYLLKTYRLETGKLKVFPPTDYLLKHEKSPDVDSKQGDTQTLKDINSSFQEADTKPYTFIFPATAFYYKNHTVIMEACRILQKQSPGLVYRVFLTIDGSENNYVKKLVANGRKDFPQVAFVGFLKREALFEYYMEADCMIFPSFLESWGLPLTEFAGLNKPILCANLPYGRSTLAGYDKAVFFDPTNANQLANLMIQATSHSLDFHPTKTTVEADFHYIRTWKECFELLLK</sequence>
<dbReference type="RefSeq" id="WP_146781163.1">
    <property type="nucleotide sequence ID" value="NZ_CP042434.1"/>
</dbReference>
<dbReference type="SUPFAM" id="SSF53756">
    <property type="entry name" value="UDP-Glycosyltransferase/glycogen phosphorylase"/>
    <property type="match status" value="1"/>
</dbReference>
<evidence type="ECO:0000313" key="3">
    <source>
        <dbReference type="EMBL" id="QEC71786.1"/>
    </source>
</evidence>